<proteinExistence type="predicted"/>
<dbReference type="SUPFAM" id="SSF81301">
    <property type="entry name" value="Nucleotidyltransferase"/>
    <property type="match status" value="1"/>
</dbReference>
<organism evidence="2 3">
    <name type="scientific">Candidatus Woesebacteria bacterium RIFCSPHIGHO2_12_FULL_42_9</name>
    <dbReference type="NCBI Taxonomy" id="1802511"/>
    <lineage>
        <taxon>Bacteria</taxon>
        <taxon>Candidatus Woeseibacteriota</taxon>
    </lineage>
</organism>
<keyword evidence="1" id="KW-0812">Transmembrane</keyword>
<evidence type="ECO:0000313" key="3">
    <source>
        <dbReference type="Proteomes" id="UP000177794"/>
    </source>
</evidence>
<evidence type="ECO:0000256" key="1">
    <source>
        <dbReference type="SAM" id="Phobius"/>
    </source>
</evidence>
<keyword evidence="1" id="KW-0472">Membrane</keyword>
<sequence length="279" mass="33035">MRQETKRNFTLYYHDIFEYPLTKKEISLWQPGKKLGEKFAKRVEIEKKGEYSFLKGEGRLVTARLEREKISKRKLEIAKKGARIISLIPFVKMVAITGALAMGNARSGSDVDLFIICERGSLWITRLITILLLDTLGVPRNAGGRVERDKLCLNMWLDERDLIWDKRDRNFYTAHEIAQIIPLANKNEAYENFLYLNRWTRDYWPKAARQVGKNKRSKKSPIFYFLNLLIFPFEYLAFWFQYFYMKSKMTREVVTPTRAVFHPKDWGKEVAYKLSHLTK</sequence>
<evidence type="ECO:0008006" key="4">
    <source>
        <dbReference type="Google" id="ProtNLM"/>
    </source>
</evidence>
<dbReference type="EMBL" id="MGGX01000015">
    <property type="protein sequence ID" value="OGM55920.1"/>
    <property type="molecule type" value="Genomic_DNA"/>
</dbReference>
<feature type="transmembrane region" description="Helical" evidence="1">
    <location>
        <begin position="81"/>
        <end position="101"/>
    </location>
</feature>
<dbReference type="AlphaFoldDB" id="A0A1F8AWA3"/>
<name>A0A1F8AWA3_9BACT</name>
<evidence type="ECO:0000313" key="2">
    <source>
        <dbReference type="EMBL" id="OGM55920.1"/>
    </source>
</evidence>
<gene>
    <name evidence="2" type="ORF">A3E15_00150</name>
</gene>
<comment type="caution">
    <text evidence="2">The sequence shown here is derived from an EMBL/GenBank/DDBJ whole genome shotgun (WGS) entry which is preliminary data.</text>
</comment>
<keyword evidence="1" id="KW-1133">Transmembrane helix</keyword>
<reference evidence="2 3" key="1">
    <citation type="journal article" date="2016" name="Nat. Commun.">
        <title>Thousands of microbial genomes shed light on interconnected biogeochemical processes in an aquifer system.</title>
        <authorList>
            <person name="Anantharaman K."/>
            <person name="Brown C.T."/>
            <person name="Hug L.A."/>
            <person name="Sharon I."/>
            <person name="Castelle C.J."/>
            <person name="Probst A.J."/>
            <person name="Thomas B.C."/>
            <person name="Singh A."/>
            <person name="Wilkins M.J."/>
            <person name="Karaoz U."/>
            <person name="Brodie E.L."/>
            <person name="Williams K.H."/>
            <person name="Hubbard S.S."/>
            <person name="Banfield J.F."/>
        </authorList>
    </citation>
    <scope>NUCLEOTIDE SEQUENCE [LARGE SCALE GENOMIC DNA]</scope>
</reference>
<feature type="transmembrane region" description="Helical" evidence="1">
    <location>
        <begin position="222"/>
        <end position="244"/>
    </location>
</feature>
<accession>A0A1F8AWA3</accession>
<dbReference type="InterPro" id="IPR043519">
    <property type="entry name" value="NT_sf"/>
</dbReference>
<dbReference type="STRING" id="1802511.A3E15_00150"/>
<dbReference type="Proteomes" id="UP000177794">
    <property type="component" value="Unassembled WGS sequence"/>
</dbReference>
<protein>
    <recommendedName>
        <fullName evidence="4">Polymerase nucleotidyl transferase domain-containing protein</fullName>
    </recommendedName>
</protein>